<reference evidence="3 4" key="1">
    <citation type="submission" date="2021-06" db="EMBL/GenBank/DDBJ databases">
        <authorList>
            <person name="Palmer J.M."/>
        </authorList>
    </citation>
    <scope>NUCLEOTIDE SEQUENCE [LARGE SCALE GENOMIC DNA]</scope>
    <source>
        <strain evidence="3 4">MEX-2019</strain>
        <tissue evidence="3">Muscle</tissue>
    </source>
</reference>
<evidence type="ECO:0000313" key="4">
    <source>
        <dbReference type="Proteomes" id="UP001311232"/>
    </source>
</evidence>
<dbReference type="Proteomes" id="UP001311232">
    <property type="component" value="Unassembled WGS sequence"/>
</dbReference>
<dbReference type="GO" id="GO:0031267">
    <property type="term" value="F:small GTPase binding"/>
    <property type="evidence" value="ECO:0007669"/>
    <property type="project" value="TreeGrafter"/>
</dbReference>
<keyword evidence="4" id="KW-1185">Reference proteome</keyword>
<dbReference type="PANTHER" id="PTHR47219:SF4">
    <property type="entry name" value="TBC1 DOMAIN FAMILY MEMBER 10A"/>
    <property type="match status" value="1"/>
</dbReference>
<dbReference type="InterPro" id="IPR000195">
    <property type="entry name" value="Rab-GAP-TBC_dom"/>
</dbReference>
<dbReference type="GO" id="GO:0005096">
    <property type="term" value="F:GTPase activator activity"/>
    <property type="evidence" value="ECO:0007669"/>
    <property type="project" value="TreeGrafter"/>
</dbReference>
<accession>A0AAV9S018</accession>
<dbReference type="SUPFAM" id="SSF47923">
    <property type="entry name" value="Ypt/Rab-GAP domain of gyp1p"/>
    <property type="match status" value="1"/>
</dbReference>
<evidence type="ECO:0000256" key="1">
    <source>
        <dbReference type="SAM" id="MobiDB-lite"/>
    </source>
</evidence>
<dbReference type="FunFam" id="1.10.10.750:FF:000001">
    <property type="entry name" value="TBC1 domain family member 10A"/>
    <property type="match status" value="1"/>
</dbReference>
<dbReference type="Gene3D" id="1.10.10.750">
    <property type="entry name" value="Ypt/Rab-GAP domain of gyp1p, domain 1"/>
    <property type="match status" value="1"/>
</dbReference>
<dbReference type="AlphaFoldDB" id="A0AAV9S018"/>
<evidence type="ECO:0000313" key="3">
    <source>
        <dbReference type="EMBL" id="KAK5614578.1"/>
    </source>
</evidence>
<gene>
    <name evidence="3" type="ORF">CRENBAI_016002</name>
</gene>
<feature type="compositionally biased region" description="Polar residues" evidence="1">
    <location>
        <begin position="1"/>
        <end position="10"/>
    </location>
</feature>
<dbReference type="PANTHER" id="PTHR47219">
    <property type="entry name" value="RAB GTPASE-ACTIVATING PROTEIN 1-LIKE"/>
    <property type="match status" value="1"/>
</dbReference>
<name>A0AAV9S018_9TELE</name>
<proteinExistence type="predicted"/>
<dbReference type="InterPro" id="IPR035969">
    <property type="entry name" value="Rab-GAP_TBC_sf"/>
</dbReference>
<sequence length="151" mass="16895">MLKQSSQAQKHLSKEDNSGSDAGSEVSLEPETDRFGFILTNGSTAGSVGPSPEVVRQREAKWINIMGQWDLILSKKSSKVKLQCQKGIPASLRAKCWPLLCGATDRMAQNKKLYEFLDSQPGLQSWVDIIERDLDRQFPFHEMFLSKDGHG</sequence>
<dbReference type="InterPro" id="IPR050302">
    <property type="entry name" value="Rab_GAP_TBC_domain"/>
</dbReference>
<organism evidence="3 4">
    <name type="scientific">Crenichthys baileyi</name>
    <name type="common">White River springfish</name>
    <dbReference type="NCBI Taxonomy" id="28760"/>
    <lineage>
        <taxon>Eukaryota</taxon>
        <taxon>Metazoa</taxon>
        <taxon>Chordata</taxon>
        <taxon>Craniata</taxon>
        <taxon>Vertebrata</taxon>
        <taxon>Euteleostomi</taxon>
        <taxon>Actinopterygii</taxon>
        <taxon>Neopterygii</taxon>
        <taxon>Teleostei</taxon>
        <taxon>Neoteleostei</taxon>
        <taxon>Acanthomorphata</taxon>
        <taxon>Ovalentaria</taxon>
        <taxon>Atherinomorphae</taxon>
        <taxon>Cyprinodontiformes</taxon>
        <taxon>Goodeidae</taxon>
        <taxon>Crenichthys</taxon>
    </lineage>
</organism>
<dbReference type="PROSITE" id="PS50086">
    <property type="entry name" value="TBC_RABGAP"/>
    <property type="match status" value="1"/>
</dbReference>
<feature type="region of interest" description="Disordered" evidence="1">
    <location>
        <begin position="1"/>
        <end position="30"/>
    </location>
</feature>
<dbReference type="EMBL" id="JAHHUM010001157">
    <property type="protein sequence ID" value="KAK5614578.1"/>
    <property type="molecule type" value="Genomic_DNA"/>
</dbReference>
<protein>
    <recommendedName>
        <fullName evidence="2">Rab-GAP TBC domain-containing protein</fullName>
    </recommendedName>
</protein>
<evidence type="ECO:0000259" key="2">
    <source>
        <dbReference type="PROSITE" id="PS50086"/>
    </source>
</evidence>
<comment type="caution">
    <text evidence="3">The sequence shown here is derived from an EMBL/GenBank/DDBJ whole genome shotgun (WGS) entry which is preliminary data.</text>
</comment>
<feature type="domain" description="Rab-GAP TBC" evidence="2">
    <location>
        <begin position="87"/>
        <end position="151"/>
    </location>
</feature>